<dbReference type="InterPro" id="IPR019835">
    <property type="entry name" value="SWIB_domain"/>
</dbReference>
<evidence type="ECO:0000256" key="1">
    <source>
        <dbReference type="ARBA" id="ARBA00000213"/>
    </source>
</evidence>
<dbReference type="PANTHER" id="PTHR42785:SF1">
    <property type="entry name" value="DNA TOPOISOMERASE"/>
    <property type="match status" value="1"/>
</dbReference>
<dbReference type="Gene3D" id="1.10.290.10">
    <property type="entry name" value="Topoisomerase I, domain 4"/>
    <property type="match status" value="1"/>
</dbReference>
<evidence type="ECO:0000256" key="10">
    <source>
        <dbReference type="HAMAP-Rule" id="MF_00952"/>
    </source>
</evidence>
<dbReference type="PATRIC" id="fig|83552.4.peg.353"/>
<dbReference type="InterPro" id="IPR023405">
    <property type="entry name" value="Topo_IA_core_domain"/>
</dbReference>
<dbReference type="PROSITE" id="PS00396">
    <property type="entry name" value="TOPO_IA_1"/>
    <property type="match status" value="1"/>
</dbReference>
<dbReference type="Pfam" id="PF02201">
    <property type="entry name" value="SWIB"/>
    <property type="match status" value="1"/>
</dbReference>
<evidence type="ECO:0000313" key="16">
    <source>
        <dbReference type="Proteomes" id="UP000031307"/>
    </source>
</evidence>
<feature type="site" description="Interaction with DNA" evidence="10">
    <location>
        <position position="33"/>
    </location>
</feature>
<dbReference type="Gene3D" id="3.40.50.140">
    <property type="match status" value="1"/>
</dbReference>
<dbReference type="Pfam" id="PF01396">
    <property type="entry name" value="Zn_ribbon_Top1"/>
    <property type="match status" value="3"/>
</dbReference>
<dbReference type="NCBIfam" id="NF004966">
    <property type="entry name" value="PRK06319.1"/>
    <property type="match status" value="1"/>
</dbReference>
<evidence type="ECO:0000256" key="8">
    <source>
        <dbReference type="ARBA" id="ARBA00023125"/>
    </source>
</evidence>
<dbReference type="InterPro" id="IPR003602">
    <property type="entry name" value="Topo_IA_DNA-bd_dom"/>
</dbReference>
<keyword evidence="3" id="KW-0479">Metal-binding</keyword>
<proteinExistence type="inferred from homology"/>
<dbReference type="CDD" id="cd03363">
    <property type="entry name" value="TOPRIM_TopoIA_TopoI"/>
    <property type="match status" value="1"/>
</dbReference>
<comment type="similarity">
    <text evidence="2 10">Belongs to the type IA topoisomerase family.</text>
</comment>
<feature type="region of interest" description="Disordered" evidence="11">
    <location>
        <begin position="740"/>
        <end position="792"/>
    </location>
</feature>
<sequence>MAKALIIVESPAKIKTLKKFLGPNYIFESSIGHIRDLPEKEFGIDVDHDFEPKYVIMPDKEKVIANLRKAAKSVDTVYLSPDPDREGEAIAWHITQILPDSTKIKRVSFNSITKEAVVKALESPREIDFALVNAQQARRLLDRIVGYKISPILNRRIQRGKEGFVSAGRVQSVALKMVVDREKAIEVFKPVEYWNLAAILKTKEELKNFRASLHSIAGKRIEKEPIEGKDVVIIDSKEKADAILAKMKSQSFYVVKVERKEKKRNPVPPFITSTLQQEASRHYGFSSARTMNIAQTLYEGVDLGNEGSEGLITYMRTDSVRIAPEALAEARQFILNKYGKDFLPSEARNYSTSKSAQDAHEAIRPTNLAHPPEHLKDYLTREQFLLYELIWKRFVASQMTPAIYDTVSADISAGEEILLRATGSVMKFQGFLVLYEEKEDDEDKNEERMLPHLEEGQLLQLIELTSEQAFTRPPPRFTEASLVKELEKCRIGRPSTYATIMNKIQSRDYTIKESGRLKPTELGMVIVNMLENNFQEIMNVGFTASMEDGLELIAENQQDWKGLIRDFWLKFVPTLEEAEKSAFVPKVMTDIDCPSCGAKLQKVWSKSKYFYGCSRYPDCNYSAPIEEISFNKDDYAEDFDWDQKCPDCQSDMKVRHGRFGAFLGCTRYPDCRGIVNIPKKGEVVIPAAEMPACVAIDCPGHMVARKSRFGKTFYSCSTFPECDVIVNELSQLQEKYHNHPRTAYVKKAGKGKKEATKKRAASSTKKATTSKKAAAPKEKKASTRQQPLQDLSPELAQVVGANEMSRGDVMKKVWDYIRAHQLQDSANKRQINPDATLAKVFGGPEPMDMFKMTAVLGKHIHKKQ</sequence>
<dbReference type="EMBL" id="JSAM01000020">
    <property type="protein sequence ID" value="KIA78425.1"/>
    <property type="molecule type" value="Genomic_DNA"/>
</dbReference>
<feature type="site" description="Interaction with DNA" evidence="10">
    <location>
        <position position="147"/>
    </location>
</feature>
<dbReference type="AlphaFoldDB" id="A0A0C1CBY0"/>
<dbReference type="InterPro" id="IPR000380">
    <property type="entry name" value="Topo_IA"/>
</dbReference>
<comment type="caution">
    <text evidence="15">The sequence shown here is derived from an EMBL/GenBank/DDBJ whole genome shotgun (WGS) entry which is preliminary data.</text>
</comment>
<evidence type="ECO:0000259" key="12">
    <source>
        <dbReference type="PROSITE" id="PS50880"/>
    </source>
</evidence>
<dbReference type="InterPro" id="IPR034149">
    <property type="entry name" value="TOPRIM_TopoI"/>
</dbReference>
<evidence type="ECO:0000259" key="13">
    <source>
        <dbReference type="PROSITE" id="PS51925"/>
    </source>
</evidence>
<keyword evidence="4" id="KW-0863">Zinc-finger</keyword>
<dbReference type="PROSITE" id="PS51925">
    <property type="entry name" value="SWIB_MDM2"/>
    <property type="match status" value="1"/>
</dbReference>
<feature type="active site" description="O-(5'-phospho-DNA)-tyrosine intermediate" evidence="10">
    <location>
        <position position="314"/>
    </location>
</feature>
<feature type="site" description="Interaction with DNA" evidence="10">
    <location>
        <position position="139"/>
    </location>
</feature>
<dbReference type="SMART" id="SM00151">
    <property type="entry name" value="SWIB"/>
    <property type="match status" value="1"/>
</dbReference>
<comment type="function">
    <text evidence="10">Releases the supercoiling and torsional tension of DNA, which is introduced during the DNA replication and transcription, by transiently cleaving and rejoining one strand of the DNA duplex. Introduces a single-strand break via transesterification at a target site in duplex DNA. The scissile phosphodiester is attacked by the catalytic tyrosine of the enzyme, resulting in the formation of a DNA-(5'-phosphotyrosyl)-enzyme intermediate and the expulsion of a 3'-OH DNA strand. The free DNA strand then undergoes passage around the unbroken strand, thus removing DNA supercoils. Finally, in the religation step, the DNA 3'-OH attacks the covalent intermediate to expel the active-site tyrosine and restore the DNA phosphodiester backbone.</text>
</comment>
<dbReference type="SMART" id="SM00436">
    <property type="entry name" value="TOP1Bc"/>
    <property type="match status" value="1"/>
</dbReference>
<feature type="domain" description="Topo IA-type catalytic" evidence="14">
    <location>
        <begin position="128"/>
        <end position="575"/>
    </location>
</feature>
<dbReference type="SUPFAM" id="SSF56712">
    <property type="entry name" value="Prokaryotic type I DNA topoisomerase"/>
    <property type="match status" value="1"/>
</dbReference>
<dbReference type="OMA" id="PECKYTR"/>
<evidence type="ECO:0000256" key="7">
    <source>
        <dbReference type="ARBA" id="ARBA00023029"/>
    </source>
</evidence>
<feature type="site" description="Interaction with DNA" evidence="10">
    <location>
        <position position="138"/>
    </location>
</feature>
<feature type="site" description="Interaction with DNA" evidence="10">
    <location>
        <position position="507"/>
    </location>
</feature>
<protein>
    <recommendedName>
        <fullName evidence="10">DNA topoisomerase 1</fullName>
        <ecNumber evidence="10">5.6.2.1</ecNumber>
    </recommendedName>
    <alternativeName>
        <fullName evidence="10">DNA topoisomerase I</fullName>
    </alternativeName>
</protein>
<evidence type="ECO:0000259" key="14">
    <source>
        <dbReference type="PROSITE" id="PS52039"/>
    </source>
</evidence>
<feature type="site" description="Interaction with DNA" evidence="10">
    <location>
        <position position="316"/>
    </location>
</feature>
<feature type="domain" description="Toprim" evidence="12">
    <location>
        <begin position="3"/>
        <end position="113"/>
    </location>
</feature>
<reference evidence="15 16" key="1">
    <citation type="journal article" date="2014" name="Mol. Biol. Evol.">
        <title>Massive expansion of Ubiquitination-related gene families within the Chlamydiae.</title>
        <authorList>
            <person name="Domman D."/>
            <person name="Collingro A."/>
            <person name="Lagkouvardos I."/>
            <person name="Gehre L."/>
            <person name="Weinmaier T."/>
            <person name="Rattei T."/>
            <person name="Subtil A."/>
            <person name="Horn M."/>
        </authorList>
    </citation>
    <scope>NUCLEOTIDE SEQUENCE [LARGE SCALE GENOMIC DNA]</scope>
    <source>
        <strain evidence="15 16">OEW1</strain>
    </source>
</reference>
<dbReference type="SMART" id="SM00493">
    <property type="entry name" value="TOPRIM"/>
    <property type="match status" value="1"/>
</dbReference>
<dbReference type="Pfam" id="PF01751">
    <property type="entry name" value="Toprim"/>
    <property type="match status" value="1"/>
</dbReference>
<dbReference type="Pfam" id="PF01131">
    <property type="entry name" value="Topoisom_bac"/>
    <property type="match status" value="1"/>
</dbReference>
<dbReference type="InterPro" id="IPR013825">
    <property type="entry name" value="Topo_IA_cen_sub2"/>
</dbReference>
<dbReference type="CDD" id="cd00186">
    <property type="entry name" value="TOP1Ac"/>
    <property type="match status" value="1"/>
</dbReference>
<dbReference type="InterPro" id="IPR005733">
    <property type="entry name" value="TopoI_bac-type"/>
</dbReference>
<dbReference type="PRINTS" id="PR00417">
    <property type="entry name" value="PRTPISMRASEI"/>
</dbReference>
<dbReference type="InterPro" id="IPR003121">
    <property type="entry name" value="SWIB_MDM2_domain"/>
</dbReference>
<evidence type="ECO:0000256" key="5">
    <source>
        <dbReference type="ARBA" id="ARBA00022833"/>
    </source>
</evidence>
<comment type="caution">
    <text evidence="10">Lacks conserved residue(s) required for the propagation of feature annotation.</text>
</comment>
<feature type="compositionally biased region" description="Basic residues" evidence="11">
    <location>
        <begin position="747"/>
        <end position="760"/>
    </location>
</feature>
<dbReference type="Gene3D" id="1.10.460.10">
    <property type="entry name" value="Topoisomerase I, domain 2"/>
    <property type="match status" value="1"/>
</dbReference>
<dbReference type="GO" id="GO:0005694">
    <property type="term" value="C:chromosome"/>
    <property type="evidence" value="ECO:0007669"/>
    <property type="project" value="InterPro"/>
</dbReference>
<feature type="site" description="Interaction with DNA" evidence="10">
    <location>
        <position position="142"/>
    </location>
</feature>
<name>A0A0C1CBY0_9BACT</name>
<gene>
    <name evidence="10 15" type="primary">topA</name>
    <name evidence="15" type="ORF">DB43_DZ00120</name>
</gene>
<dbReference type="InterPro" id="IPR013824">
    <property type="entry name" value="Topo_IA_cen_sub1"/>
</dbReference>
<dbReference type="InterPro" id="IPR006171">
    <property type="entry name" value="TOPRIM_dom"/>
</dbReference>
<dbReference type="PROSITE" id="PS50880">
    <property type="entry name" value="TOPRIM"/>
    <property type="match status" value="1"/>
</dbReference>
<feature type="compositionally biased region" description="Low complexity" evidence="11">
    <location>
        <begin position="761"/>
        <end position="773"/>
    </location>
</feature>
<evidence type="ECO:0000256" key="9">
    <source>
        <dbReference type="ARBA" id="ARBA00023235"/>
    </source>
</evidence>
<dbReference type="GO" id="GO:0008270">
    <property type="term" value="F:zinc ion binding"/>
    <property type="evidence" value="ECO:0007669"/>
    <property type="project" value="UniProtKB-KW"/>
</dbReference>
<evidence type="ECO:0000256" key="11">
    <source>
        <dbReference type="SAM" id="MobiDB-lite"/>
    </source>
</evidence>
<evidence type="ECO:0000256" key="3">
    <source>
        <dbReference type="ARBA" id="ARBA00022723"/>
    </source>
</evidence>
<evidence type="ECO:0000256" key="4">
    <source>
        <dbReference type="ARBA" id="ARBA00022771"/>
    </source>
</evidence>
<keyword evidence="7 10" id="KW-0799">Topoisomerase</keyword>
<dbReference type="Gene3D" id="2.70.20.10">
    <property type="entry name" value="Topoisomerase I, domain 3"/>
    <property type="match status" value="1"/>
</dbReference>
<dbReference type="InterPro" id="IPR036885">
    <property type="entry name" value="SWIB_MDM2_dom_sf"/>
</dbReference>
<comment type="subunit">
    <text evidence="10">Monomer.</text>
</comment>
<dbReference type="CDD" id="cd10567">
    <property type="entry name" value="SWIB-MDM2_like"/>
    <property type="match status" value="1"/>
</dbReference>
<dbReference type="HAMAP" id="MF_00952">
    <property type="entry name" value="Topoisom_1_prok"/>
    <property type="match status" value="1"/>
</dbReference>
<dbReference type="Proteomes" id="UP000031307">
    <property type="component" value="Unassembled WGS sequence"/>
</dbReference>
<dbReference type="PROSITE" id="PS52039">
    <property type="entry name" value="TOPO_IA_2"/>
    <property type="match status" value="1"/>
</dbReference>
<dbReference type="RefSeq" id="WP_006341833.1">
    <property type="nucleotide sequence ID" value="NZ_BAWW01000003.1"/>
</dbReference>
<dbReference type="Gene3D" id="1.10.245.10">
    <property type="entry name" value="SWIB/MDM2 domain"/>
    <property type="match status" value="1"/>
</dbReference>
<comment type="catalytic activity">
    <reaction evidence="1 10">
        <text>ATP-independent breakage of single-stranded DNA, followed by passage and rejoining.</text>
        <dbReference type="EC" id="5.6.2.1"/>
    </reaction>
</comment>
<organism evidence="15 16">
    <name type="scientific">Parachlamydia acanthamoebae</name>
    <dbReference type="NCBI Taxonomy" id="83552"/>
    <lineage>
        <taxon>Bacteria</taxon>
        <taxon>Pseudomonadati</taxon>
        <taxon>Chlamydiota</taxon>
        <taxon>Chlamydiia</taxon>
        <taxon>Parachlamydiales</taxon>
        <taxon>Parachlamydiaceae</taxon>
        <taxon>Parachlamydia</taxon>
    </lineage>
</organism>
<dbReference type="InterPro" id="IPR028612">
    <property type="entry name" value="Topoisom_1_IA"/>
</dbReference>
<dbReference type="GO" id="GO:0003677">
    <property type="term" value="F:DNA binding"/>
    <property type="evidence" value="ECO:0007669"/>
    <property type="project" value="UniProtKB-KW"/>
</dbReference>
<dbReference type="PANTHER" id="PTHR42785">
    <property type="entry name" value="DNA TOPOISOMERASE, TYPE IA, CORE"/>
    <property type="match status" value="1"/>
</dbReference>
<dbReference type="NCBIfam" id="TIGR01051">
    <property type="entry name" value="topA_bact"/>
    <property type="match status" value="1"/>
</dbReference>
<dbReference type="SUPFAM" id="SSF47592">
    <property type="entry name" value="SWIB/MDM2 domain"/>
    <property type="match status" value="1"/>
</dbReference>
<evidence type="ECO:0000313" key="15">
    <source>
        <dbReference type="EMBL" id="KIA78425.1"/>
    </source>
</evidence>
<dbReference type="InterPro" id="IPR013498">
    <property type="entry name" value="Topo_IA_Znf"/>
</dbReference>
<dbReference type="SMART" id="SM00437">
    <property type="entry name" value="TOP1Ac"/>
    <property type="match status" value="1"/>
</dbReference>
<dbReference type="EC" id="5.6.2.1" evidence="10"/>
<keyword evidence="6" id="KW-0460">Magnesium</keyword>
<keyword evidence="9 10" id="KW-0413">Isomerase</keyword>
<feature type="region of interest" description="Interaction with DNA" evidence="10">
    <location>
        <begin position="166"/>
        <end position="171"/>
    </location>
</feature>
<evidence type="ECO:0000256" key="6">
    <source>
        <dbReference type="ARBA" id="ARBA00022842"/>
    </source>
</evidence>
<dbReference type="SUPFAM" id="SSF57783">
    <property type="entry name" value="Zinc beta-ribbon"/>
    <property type="match status" value="2"/>
</dbReference>
<accession>A0A0C1CBY0</accession>
<dbReference type="GO" id="GO:0003917">
    <property type="term" value="F:DNA topoisomerase type I (single strand cut, ATP-independent) activity"/>
    <property type="evidence" value="ECO:0007669"/>
    <property type="project" value="UniProtKB-UniRule"/>
</dbReference>
<dbReference type="InterPro" id="IPR003601">
    <property type="entry name" value="Topo_IA_2"/>
</dbReference>
<dbReference type="InterPro" id="IPR013826">
    <property type="entry name" value="Topo_IA_cen_sub3"/>
</dbReference>
<evidence type="ECO:0000256" key="2">
    <source>
        <dbReference type="ARBA" id="ARBA00009446"/>
    </source>
</evidence>
<dbReference type="InterPro" id="IPR013497">
    <property type="entry name" value="Topo_IA_cen"/>
</dbReference>
<feature type="domain" description="DM2" evidence="13">
    <location>
        <begin position="784"/>
        <end position="862"/>
    </location>
</feature>
<keyword evidence="5" id="KW-0862">Zinc</keyword>
<dbReference type="GO" id="GO:0006265">
    <property type="term" value="P:DNA topological change"/>
    <property type="evidence" value="ECO:0007669"/>
    <property type="project" value="UniProtKB-UniRule"/>
</dbReference>
<keyword evidence="8 10" id="KW-0238">DNA-binding</keyword>
<dbReference type="Gene3D" id="3.30.65.10">
    <property type="entry name" value="Bacterial Topoisomerase I, domain 1"/>
    <property type="match status" value="3"/>
</dbReference>
<dbReference type="InterPro" id="IPR023406">
    <property type="entry name" value="Topo_IA_AS"/>
</dbReference>